<sequence>MKSPNELIGPHCPSVGPDGRCRTLGVKVLLLDNFALAPATQWIRGRVDLLLADYACRVRSQGASFSSVSFVASLSMYPLLALRPPS</sequence>
<dbReference type="EMBL" id="MN739309">
    <property type="protein sequence ID" value="QHS97946.1"/>
    <property type="molecule type" value="Genomic_DNA"/>
</dbReference>
<accession>A0A6C0C0K5</accession>
<evidence type="ECO:0000313" key="1">
    <source>
        <dbReference type="EMBL" id="QHS97946.1"/>
    </source>
</evidence>
<protein>
    <submittedName>
        <fullName evidence="1">Uncharacterized protein</fullName>
    </submittedName>
</protein>
<organism evidence="1">
    <name type="scientific">viral metagenome</name>
    <dbReference type="NCBI Taxonomy" id="1070528"/>
    <lineage>
        <taxon>unclassified sequences</taxon>
        <taxon>metagenomes</taxon>
        <taxon>organismal metagenomes</taxon>
    </lineage>
</organism>
<proteinExistence type="predicted"/>
<reference evidence="1" key="1">
    <citation type="journal article" date="2020" name="Nature">
        <title>Giant virus diversity and host interactions through global metagenomics.</title>
        <authorList>
            <person name="Schulz F."/>
            <person name="Roux S."/>
            <person name="Paez-Espino D."/>
            <person name="Jungbluth S."/>
            <person name="Walsh D.A."/>
            <person name="Denef V.J."/>
            <person name="McMahon K.D."/>
            <person name="Konstantinidis K.T."/>
            <person name="Eloe-Fadrosh E.A."/>
            <person name="Kyrpides N.C."/>
            <person name="Woyke T."/>
        </authorList>
    </citation>
    <scope>NUCLEOTIDE SEQUENCE</scope>
    <source>
        <strain evidence="1">GVMAG-M-3300020182-33</strain>
    </source>
</reference>
<name>A0A6C0C0K5_9ZZZZ</name>
<dbReference type="AlphaFoldDB" id="A0A6C0C0K5"/>